<dbReference type="InterPro" id="IPR005653">
    <property type="entry name" value="OstA-like_N"/>
</dbReference>
<dbReference type="EMBL" id="CP040463">
    <property type="protein sequence ID" value="QCT94764.1"/>
    <property type="molecule type" value="Genomic_DNA"/>
</dbReference>
<accession>A0ABX5VCJ1</accession>
<gene>
    <name evidence="3" type="ORF">FE773_06090</name>
</gene>
<reference evidence="3 4" key="1">
    <citation type="submission" date="2019-05" db="EMBL/GenBank/DDBJ databases">
        <title>A comparative analysis of the Nautiliaceae.</title>
        <authorList>
            <person name="Grosche A."/>
            <person name="Smedile F."/>
            <person name="Vetriani C."/>
        </authorList>
    </citation>
    <scope>NUCLEOTIDE SEQUENCE [LARGE SCALE GENOMIC DNA]</scope>
    <source>
        <strain evidence="3 4">TB-2</strain>
    </source>
</reference>
<protein>
    <submittedName>
        <fullName evidence="3">Lipopolysaccharide transport periplasmic protein LptA</fullName>
    </submittedName>
</protein>
<keyword evidence="4" id="KW-1185">Reference proteome</keyword>
<dbReference type="Gene3D" id="2.60.450.10">
    <property type="entry name" value="Lipopolysaccharide (LPS) transport protein A like domain"/>
    <property type="match status" value="1"/>
</dbReference>
<feature type="domain" description="Organic solvent tolerance-like N-terminal" evidence="2">
    <location>
        <begin position="20"/>
        <end position="130"/>
    </location>
</feature>
<evidence type="ECO:0000259" key="2">
    <source>
        <dbReference type="Pfam" id="PF03968"/>
    </source>
</evidence>
<dbReference type="Proteomes" id="UP000306825">
    <property type="component" value="Chromosome"/>
</dbReference>
<keyword evidence="1" id="KW-0732">Signal</keyword>
<proteinExistence type="predicted"/>
<sequence length="150" mass="17225">MKKIIYLFAVVSFLISAELKITSKFFNYDSKKLESIFKGDVNATKRSDNILCNELIVYFNKNKKPIKYIAIGNVRFIFKMDENSTYKGKTDKLTYLLMTGEIILNGNAFIKKIETNESISGDIIKINRITKNIEVEGNKKPVNIIIKVDE</sequence>
<name>A0ABX5VCJ1_9BACT</name>
<evidence type="ECO:0000313" key="3">
    <source>
        <dbReference type="EMBL" id="QCT94764.1"/>
    </source>
</evidence>
<dbReference type="RefSeq" id="WP_138323479.1">
    <property type="nucleotide sequence ID" value="NZ_CP040463.1"/>
</dbReference>
<dbReference type="Pfam" id="PF03968">
    <property type="entry name" value="LptD_N"/>
    <property type="match status" value="1"/>
</dbReference>
<dbReference type="PANTHER" id="PTHR36504">
    <property type="entry name" value="LIPOPOLYSACCHARIDE EXPORT SYSTEM PROTEIN LPTA"/>
    <property type="match status" value="1"/>
</dbReference>
<dbReference type="PANTHER" id="PTHR36504:SF1">
    <property type="entry name" value="LIPOPOLYSACCHARIDE EXPORT SYSTEM PROTEIN LPTA"/>
    <property type="match status" value="1"/>
</dbReference>
<evidence type="ECO:0000256" key="1">
    <source>
        <dbReference type="ARBA" id="ARBA00022729"/>
    </source>
</evidence>
<evidence type="ECO:0000313" key="4">
    <source>
        <dbReference type="Proteomes" id="UP000306825"/>
    </source>
</evidence>
<dbReference type="InterPro" id="IPR052037">
    <property type="entry name" value="LPS_export_LptA"/>
</dbReference>
<organism evidence="3 4">
    <name type="scientific">Caminibacter mediatlanticus TB-2</name>
    <dbReference type="NCBI Taxonomy" id="391592"/>
    <lineage>
        <taxon>Bacteria</taxon>
        <taxon>Pseudomonadati</taxon>
        <taxon>Campylobacterota</taxon>
        <taxon>Epsilonproteobacteria</taxon>
        <taxon>Nautiliales</taxon>
        <taxon>Nautiliaceae</taxon>
        <taxon>Caminibacter</taxon>
    </lineage>
</organism>